<evidence type="ECO:0000256" key="1">
    <source>
        <dbReference type="SAM" id="SignalP"/>
    </source>
</evidence>
<keyword evidence="3" id="KW-1185">Reference proteome</keyword>
<sequence>MTHNRIRGHSGRIAAVALFGLVLAWGAPVSSADPGDGANPYLGVWNYDQPDRADGTDIAAIGQFGINPLTFPQVGTVEFARGADGEITGHTDQGCTWHFRVNGDALDLTSTDQYCFNNVIASGYNITYWHVTLHDGHEQEVIRANSYLPYGTFDFELANGKRTRADAADPGEAVRSLTGTWAYDPTDLAYLNNLTSPGYQAKTGVVRIDSTGGGLVARTDDGCAWTLDAHGNTAELAPAGQTCQGPDGTVTMSFWAMAGDGTHVITVLNTTDAQGNTYFLGSGSLTRRS</sequence>
<protein>
    <submittedName>
        <fullName evidence="2">Uncharacterized protein</fullName>
    </submittedName>
</protein>
<feature type="signal peptide" evidence="1">
    <location>
        <begin position="1"/>
        <end position="32"/>
    </location>
</feature>
<organism evidence="2 3">
    <name type="scientific">Nocardia terrae</name>
    <dbReference type="NCBI Taxonomy" id="2675851"/>
    <lineage>
        <taxon>Bacteria</taxon>
        <taxon>Bacillati</taxon>
        <taxon>Actinomycetota</taxon>
        <taxon>Actinomycetes</taxon>
        <taxon>Mycobacteriales</taxon>
        <taxon>Nocardiaceae</taxon>
        <taxon>Nocardia</taxon>
    </lineage>
</organism>
<dbReference type="RefSeq" id="WP_157354726.1">
    <property type="nucleotide sequence ID" value="NZ_WRPP01000001.1"/>
</dbReference>
<dbReference type="Proteomes" id="UP000466794">
    <property type="component" value="Unassembled WGS sequence"/>
</dbReference>
<name>A0A7K1UP64_9NOCA</name>
<evidence type="ECO:0000313" key="3">
    <source>
        <dbReference type="Proteomes" id="UP000466794"/>
    </source>
</evidence>
<evidence type="ECO:0000313" key="2">
    <source>
        <dbReference type="EMBL" id="MVU75959.1"/>
    </source>
</evidence>
<gene>
    <name evidence="2" type="ORF">GPX89_01725</name>
</gene>
<proteinExistence type="predicted"/>
<dbReference type="AlphaFoldDB" id="A0A7K1UP64"/>
<feature type="chain" id="PRO_5029479343" evidence="1">
    <location>
        <begin position="33"/>
        <end position="289"/>
    </location>
</feature>
<dbReference type="EMBL" id="WRPP01000001">
    <property type="protein sequence ID" value="MVU75959.1"/>
    <property type="molecule type" value="Genomic_DNA"/>
</dbReference>
<accession>A0A7K1UP64</accession>
<comment type="caution">
    <text evidence="2">The sequence shown here is derived from an EMBL/GenBank/DDBJ whole genome shotgun (WGS) entry which is preliminary data.</text>
</comment>
<reference evidence="2 3" key="1">
    <citation type="submission" date="2019-12" db="EMBL/GenBank/DDBJ databases">
        <title>Nocardia sp. nov. ET3-3 isolated from soil.</title>
        <authorList>
            <person name="Kanchanasin P."/>
            <person name="Tanasupawat S."/>
            <person name="Yuki M."/>
            <person name="Kudo T."/>
        </authorList>
    </citation>
    <scope>NUCLEOTIDE SEQUENCE [LARGE SCALE GENOMIC DNA]</scope>
    <source>
        <strain evidence="2 3">ET3-3</strain>
    </source>
</reference>
<keyword evidence="1" id="KW-0732">Signal</keyword>